<feature type="region of interest" description="Disordered" evidence="1">
    <location>
        <begin position="32"/>
        <end position="57"/>
    </location>
</feature>
<protein>
    <submittedName>
        <fullName evidence="2">Uncharacterized protein</fullName>
    </submittedName>
</protein>
<sequence length="518" mass="57249">MDARVLAGQAAHLRDLSEFCRMGRGRVRRAGRGAALLPHQRRQAQRGPVSAPGGGAAGAQVLRQEGILRQRARELPRQGGHHRAADGGSDAARLKPPASAQPPLAAEIHQRDRRRHRHQRNRPRIPGAPVEFRHELEVHAVDAGDQRGRHQRHRHHREQLDDLVLVDVDETDGGVHQEVDLVEQERGVVLDRVDVAQDLARLVLLLGRQQLAAHQEGHRAARVHHVAADASVQVFLARDGFQHVGRGGIGHVLGQHAAAGFFQALVDFLDRVGRVFGVGRVQVHQHVLGVAHRARAHARAQPHQAEHRQVFVVDGEQHVLGQHEGDAHVARHLFLVEQEVGADMDILVLALEITRGRFQVAQVFQFGKGDAIGFLDPVQFLVVGIDDIDPDRLVLQQLIALVDLLLGKPAFLQDEQVDHPRDSLLLIATKNKDKREDKRRRLAAFPGIASCPVMAARHAAQGRATGKRDRAVPRLRAAGGQGDGVCLGWLASREREDPPRWARMEAPPVARKDTRPQF</sequence>
<feature type="region of interest" description="Disordered" evidence="1">
    <location>
        <begin position="73"/>
        <end position="127"/>
    </location>
</feature>
<feature type="region of interest" description="Disordered" evidence="1">
    <location>
        <begin position="497"/>
        <end position="518"/>
    </location>
</feature>
<proteinExistence type="predicted"/>
<dbReference type="EMBL" id="LT984806">
    <property type="protein sequence ID" value="SPD47997.1"/>
    <property type="molecule type" value="Genomic_DNA"/>
</dbReference>
<name>A0A375HCM0_9BURK</name>
<accession>A0A375HCM0</accession>
<evidence type="ECO:0000313" key="2">
    <source>
        <dbReference type="EMBL" id="SPD47997.1"/>
    </source>
</evidence>
<gene>
    <name evidence="2" type="ORF">CBM2607_12937</name>
</gene>
<organism evidence="2 3">
    <name type="scientific">Cupriavidus neocaledonicus</name>
    <dbReference type="NCBI Taxonomy" id="1040979"/>
    <lineage>
        <taxon>Bacteria</taxon>
        <taxon>Pseudomonadati</taxon>
        <taxon>Pseudomonadota</taxon>
        <taxon>Betaproteobacteria</taxon>
        <taxon>Burkholderiales</taxon>
        <taxon>Burkholderiaceae</taxon>
        <taxon>Cupriavidus</taxon>
    </lineage>
</organism>
<evidence type="ECO:0000256" key="1">
    <source>
        <dbReference type="SAM" id="MobiDB-lite"/>
    </source>
</evidence>
<evidence type="ECO:0000313" key="3">
    <source>
        <dbReference type="Proteomes" id="UP000255168"/>
    </source>
</evidence>
<reference evidence="2 3" key="1">
    <citation type="submission" date="2018-01" db="EMBL/GenBank/DDBJ databases">
        <authorList>
            <person name="Clerissi C."/>
        </authorList>
    </citation>
    <scope>NUCLEOTIDE SEQUENCE [LARGE SCALE GENOMIC DNA]</scope>
    <source>
        <strain evidence="2">Cupriavidus taiwanensis STM 6160</strain>
    </source>
</reference>
<feature type="compositionally biased region" description="Basic residues" evidence="1">
    <location>
        <begin position="111"/>
        <end position="123"/>
    </location>
</feature>
<dbReference type="AlphaFoldDB" id="A0A375HCM0"/>
<dbReference type="Proteomes" id="UP000255168">
    <property type="component" value="Chromosome I"/>
</dbReference>